<protein>
    <submittedName>
        <fullName evidence="2">Uncharacterized protein</fullName>
    </submittedName>
</protein>
<feature type="compositionally biased region" description="Acidic residues" evidence="1">
    <location>
        <begin position="95"/>
        <end position="106"/>
    </location>
</feature>
<accession>A0A2P2J300</accession>
<proteinExistence type="predicted"/>
<reference evidence="2" key="1">
    <citation type="submission" date="2018-02" db="EMBL/GenBank/DDBJ databases">
        <title>Rhizophora mucronata_Transcriptome.</title>
        <authorList>
            <person name="Meera S.P."/>
            <person name="Sreeshan A."/>
            <person name="Augustine A."/>
        </authorList>
    </citation>
    <scope>NUCLEOTIDE SEQUENCE</scope>
    <source>
        <tissue evidence="2">Leaf</tissue>
    </source>
</reference>
<feature type="compositionally biased region" description="Acidic residues" evidence="1">
    <location>
        <begin position="40"/>
        <end position="80"/>
    </location>
</feature>
<dbReference type="EMBL" id="GGEC01007350">
    <property type="protein sequence ID" value="MBW87833.1"/>
    <property type="molecule type" value="Transcribed_RNA"/>
</dbReference>
<evidence type="ECO:0000313" key="2">
    <source>
        <dbReference type="EMBL" id="MBW87833.1"/>
    </source>
</evidence>
<organism evidence="2">
    <name type="scientific">Rhizophora mucronata</name>
    <name type="common">Asiatic mangrove</name>
    <dbReference type="NCBI Taxonomy" id="61149"/>
    <lineage>
        <taxon>Eukaryota</taxon>
        <taxon>Viridiplantae</taxon>
        <taxon>Streptophyta</taxon>
        <taxon>Embryophyta</taxon>
        <taxon>Tracheophyta</taxon>
        <taxon>Spermatophyta</taxon>
        <taxon>Magnoliopsida</taxon>
        <taxon>eudicotyledons</taxon>
        <taxon>Gunneridae</taxon>
        <taxon>Pentapetalae</taxon>
        <taxon>rosids</taxon>
        <taxon>fabids</taxon>
        <taxon>Malpighiales</taxon>
        <taxon>Rhizophoraceae</taxon>
        <taxon>Rhizophora</taxon>
    </lineage>
</organism>
<name>A0A2P2J300_RHIMU</name>
<sequence length="160" mass="18358">MTLAKVIQHIFAQENSDRDLLRNCFNSLMEVSIRLKEVQEDMEEDDDLNEPEDDEDDDGDADSDYEDSEGDEREETEEEFLERYAKAASSLDNDSFVEEGDVDDQENEIELGSLEEGDEQGIVFSLIEKYRVALIHGQALPSQTISNFLNVFPECKIFFL</sequence>
<dbReference type="AlphaFoldDB" id="A0A2P2J300"/>
<feature type="region of interest" description="Disordered" evidence="1">
    <location>
        <begin position="87"/>
        <end position="106"/>
    </location>
</feature>
<feature type="region of interest" description="Disordered" evidence="1">
    <location>
        <begin position="36"/>
        <end position="80"/>
    </location>
</feature>
<evidence type="ECO:0000256" key="1">
    <source>
        <dbReference type="SAM" id="MobiDB-lite"/>
    </source>
</evidence>